<proteinExistence type="predicted"/>
<dbReference type="AlphaFoldDB" id="A9EDT5"/>
<evidence type="ECO:0000313" key="2">
    <source>
        <dbReference type="Proteomes" id="UP000002945"/>
    </source>
</evidence>
<comment type="caution">
    <text evidence="1">The sequence shown here is derived from an EMBL/GenBank/DDBJ whole genome shotgun (WGS) entry which is preliminary data.</text>
</comment>
<dbReference type="Proteomes" id="UP000002945">
    <property type="component" value="Unassembled WGS sequence"/>
</dbReference>
<keyword evidence="2" id="KW-1185">Reference proteome</keyword>
<organism evidence="1 2">
    <name type="scientific">Kordia algicida OT-1</name>
    <dbReference type="NCBI Taxonomy" id="391587"/>
    <lineage>
        <taxon>Bacteria</taxon>
        <taxon>Pseudomonadati</taxon>
        <taxon>Bacteroidota</taxon>
        <taxon>Flavobacteriia</taxon>
        <taxon>Flavobacteriales</taxon>
        <taxon>Flavobacteriaceae</taxon>
        <taxon>Kordia</taxon>
    </lineage>
</organism>
<evidence type="ECO:0000313" key="1">
    <source>
        <dbReference type="EMBL" id="EDP94175.1"/>
    </source>
</evidence>
<dbReference type="HOGENOM" id="CLU_3413834_0_0_10"/>
<feature type="non-terminal residue" evidence="1">
    <location>
        <position position="1"/>
    </location>
</feature>
<gene>
    <name evidence="1" type="ORF">KAOT1_02231</name>
</gene>
<accession>A9EDT5</accession>
<sequence length="27" mass="2971">AKMKNGLLQVNIAKMKNASKKRSLKVA</sequence>
<dbReference type="STRING" id="391587.KAOT1_02231"/>
<name>A9EDT5_9FLAO</name>
<dbReference type="EMBL" id="ABIB01000025">
    <property type="protein sequence ID" value="EDP94175.1"/>
    <property type="molecule type" value="Genomic_DNA"/>
</dbReference>
<reference evidence="1 2" key="1">
    <citation type="journal article" date="2011" name="J. Bacteriol.">
        <title>Genome sequence of the algicidal bacterium Kordia algicida OT-1.</title>
        <authorList>
            <person name="Lee H.S."/>
            <person name="Kang S.G."/>
            <person name="Kwon K.K."/>
            <person name="Lee J.H."/>
            <person name="Kim S.J."/>
        </authorList>
    </citation>
    <scope>NUCLEOTIDE SEQUENCE [LARGE SCALE GENOMIC DNA]</scope>
    <source>
        <strain evidence="1 2">OT-1</strain>
    </source>
</reference>
<protein>
    <submittedName>
        <fullName evidence="1">Uncharacterized protein</fullName>
    </submittedName>
</protein>